<reference evidence="2 3" key="1">
    <citation type="submission" date="2019-07" db="EMBL/GenBank/DDBJ databases">
        <title>The pathways for chlorine oxyanion respiration interact through the shared metabolite chlorate.</title>
        <authorList>
            <person name="Barnum T.P."/>
            <person name="Cheng Y."/>
            <person name="Hill K.A."/>
            <person name="Lucas L.N."/>
            <person name="Carlson H.K."/>
            <person name="Coates J.D."/>
        </authorList>
    </citation>
    <scope>NUCLEOTIDE SEQUENCE [LARGE SCALE GENOMIC DNA]</scope>
    <source>
        <strain evidence="2">BK-3</strain>
    </source>
</reference>
<protein>
    <submittedName>
        <fullName evidence="2">Nucleoside-diphosphate sugar epimerase</fullName>
    </submittedName>
</protein>
<sequence>MAGPSAAYHSHCSKTKGAVRVDERQTESAEKRVVIWRLLDGKPGHENQSLGLCQALSRRINVKQCDIPVAPRAVQLLQWLFGISPASKSLPPPDIVMGAGHMTHFALLAAKRRFAARAVVIMKPSLPLSLFDLCVIPAHDQTDGENVFVTQGVMNTVVASSRKELSQGLILLGGVSSHYDWKDDSVIAQVESIVRLQPEVSFVLSDSRRTPVGFMGKLAALQLKNLSLVPCQQTASGWVVEQLGLSHTVWVSEDSVSMVYEAISSGAVVGLISLKQRRVSRITKGVAQLIEGGWATTYEQWQKTGKLGTPPGTFNEASRCVDWMVDQWF</sequence>
<dbReference type="Proteomes" id="UP000317355">
    <property type="component" value="Unassembled WGS sequence"/>
</dbReference>
<evidence type="ECO:0000313" key="2">
    <source>
        <dbReference type="EMBL" id="TVT58113.1"/>
    </source>
</evidence>
<dbReference type="Pfam" id="PF06258">
    <property type="entry name" value="Mito_fiss_Elm1"/>
    <property type="match status" value="1"/>
</dbReference>
<gene>
    <name evidence="2" type="ORF">FHK82_05210</name>
</gene>
<comment type="caution">
    <text evidence="2">The sequence shown here is derived from an EMBL/GenBank/DDBJ whole genome shotgun (WGS) entry which is preliminary data.</text>
</comment>
<organism evidence="2 3">
    <name type="scientific">Sedimenticola thiotaurini</name>
    <dbReference type="NCBI Taxonomy" id="1543721"/>
    <lineage>
        <taxon>Bacteria</taxon>
        <taxon>Pseudomonadati</taxon>
        <taxon>Pseudomonadota</taxon>
        <taxon>Gammaproteobacteria</taxon>
        <taxon>Chromatiales</taxon>
        <taxon>Sedimenticolaceae</taxon>
        <taxon>Sedimenticola</taxon>
    </lineage>
</organism>
<dbReference type="EMBL" id="VMRY01000010">
    <property type="protein sequence ID" value="TVT58113.1"/>
    <property type="molecule type" value="Genomic_DNA"/>
</dbReference>
<name>A0A558DAW3_9GAMM</name>
<evidence type="ECO:0000256" key="1">
    <source>
        <dbReference type="SAM" id="MobiDB-lite"/>
    </source>
</evidence>
<proteinExistence type="predicted"/>
<dbReference type="InterPro" id="IPR009367">
    <property type="entry name" value="Elm1-like"/>
</dbReference>
<evidence type="ECO:0000313" key="3">
    <source>
        <dbReference type="Proteomes" id="UP000317355"/>
    </source>
</evidence>
<accession>A0A558DAW3</accession>
<feature type="region of interest" description="Disordered" evidence="1">
    <location>
        <begin position="1"/>
        <end position="24"/>
    </location>
</feature>
<dbReference type="AlphaFoldDB" id="A0A558DAW3"/>